<organism evidence="1 2">
    <name type="scientific">Datura stramonium</name>
    <name type="common">Jimsonweed</name>
    <name type="synonym">Common thornapple</name>
    <dbReference type="NCBI Taxonomy" id="4076"/>
    <lineage>
        <taxon>Eukaryota</taxon>
        <taxon>Viridiplantae</taxon>
        <taxon>Streptophyta</taxon>
        <taxon>Embryophyta</taxon>
        <taxon>Tracheophyta</taxon>
        <taxon>Spermatophyta</taxon>
        <taxon>Magnoliopsida</taxon>
        <taxon>eudicotyledons</taxon>
        <taxon>Gunneridae</taxon>
        <taxon>Pentapetalae</taxon>
        <taxon>asterids</taxon>
        <taxon>lamiids</taxon>
        <taxon>Solanales</taxon>
        <taxon>Solanaceae</taxon>
        <taxon>Solanoideae</taxon>
        <taxon>Datureae</taxon>
        <taxon>Datura</taxon>
    </lineage>
</organism>
<keyword evidence="2" id="KW-1185">Reference proteome</keyword>
<name>A0ABS8VP15_DATST</name>
<reference evidence="1 2" key="1">
    <citation type="journal article" date="2021" name="BMC Genomics">
        <title>Datura genome reveals duplications of psychoactive alkaloid biosynthetic genes and high mutation rate following tissue culture.</title>
        <authorList>
            <person name="Rajewski A."/>
            <person name="Carter-House D."/>
            <person name="Stajich J."/>
            <person name="Litt A."/>
        </authorList>
    </citation>
    <scope>NUCLEOTIDE SEQUENCE [LARGE SCALE GENOMIC DNA]</scope>
    <source>
        <strain evidence="1">AR-01</strain>
    </source>
</reference>
<evidence type="ECO:0000313" key="1">
    <source>
        <dbReference type="EMBL" id="MCE0481153.1"/>
    </source>
</evidence>
<proteinExistence type="predicted"/>
<evidence type="ECO:0000313" key="2">
    <source>
        <dbReference type="Proteomes" id="UP000823775"/>
    </source>
</evidence>
<sequence length="102" mass="11017">INLKEGRSSGQASFTRILAALCARASCSLFRPLDKTMWAEGVIALGLKTSKDAPALKRPKGMENMFQPTHTCSHSTARWQFSSCGHAPPPIGLFNIAQMAQA</sequence>
<feature type="non-terminal residue" evidence="1">
    <location>
        <position position="102"/>
    </location>
</feature>
<accession>A0ABS8VP15</accession>
<dbReference type="Proteomes" id="UP000823775">
    <property type="component" value="Unassembled WGS sequence"/>
</dbReference>
<protein>
    <submittedName>
        <fullName evidence="1">Uncharacterized protein</fullName>
    </submittedName>
</protein>
<gene>
    <name evidence="1" type="ORF">HAX54_038618</name>
</gene>
<feature type="non-terminal residue" evidence="1">
    <location>
        <position position="1"/>
    </location>
</feature>
<dbReference type="EMBL" id="JACEIK010005279">
    <property type="protein sequence ID" value="MCE0481153.1"/>
    <property type="molecule type" value="Genomic_DNA"/>
</dbReference>
<comment type="caution">
    <text evidence="1">The sequence shown here is derived from an EMBL/GenBank/DDBJ whole genome shotgun (WGS) entry which is preliminary data.</text>
</comment>